<name>A0AAV8WXL1_9CUCU</name>
<dbReference type="InterPro" id="IPR029526">
    <property type="entry name" value="PGBD"/>
</dbReference>
<proteinExistence type="predicted"/>
<keyword evidence="4" id="KW-1185">Reference proteome</keyword>
<organism evidence="3 4">
    <name type="scientific">Rhamnusium bicolor</name>
    <dbReference type="NCBI Taxonomy" id="1586634"/>
    <lineage>
        <taxon>Eukaryota</taxon>
        <taxon>Metazoa</taxon>
        <taxon>Ecdysozoa</taxon>
        <taxon>Arthropoda</taxon>
        <taxon>Hexapoda</taxon>
        <taxon>Insecta</taxon>
        <taxon>Pterygota</taxon>
        <taxon>Neoptera</taxon>
        <taxon>Endopterygota</taxon>
        <taxon>Coleoptera</taxon>
        <taxon>Polyphaga</taxon>
        <taxon>Cucujiformia</taxon>
        <taxon>Chrysomeloidea</taxon>
        <taxon>Cerambycidae</taxon>
        <taxon>Lepturinae</taxon>
        <taxon>Rhagiini</taxon>
        <taxon>Rhamnusium</taxon>
    </lineage>
</organism>
<feature type="region of interest" description="Disordered" evidence="1">
    <location>
        <begin position="29"/>
        <end position="65"/>
    </location>
</feature>
<dbReference type="EMBL" id="JANEYF010004433">
    <property type="protein sequence ID" value="KAJ8931219.1"/>
    <property type="molecule type" value="Genomic_DNA"/>
</dbReference>
<feature type="domain" description="PiggyBac transposable element-derived protein" evidence="2">
    <location>
        <begin position="110"/>
        <end position="189"/>
    </location>
</feature>
<reference evidence="3" key="1">
    <citation type="journal article" date="2023" name="Insect Mol. Biol.">
        <title>Genome sequencing provides insights into the evolution of gene families encoding plant cell wall-degrading enzymes in longhorned beetles.</title>
        <authorList>
            <person name="Shin N.R."/>
            <person name="Okamura Y."/>
            <person name="Kirsch R."/>
            <person name="Pauchet Y."/>
        </authorList>
    </citation>
    <scope>NUCLEOTIDE SEQUENCE</scope>
    <source>
        <strain evidence="3">RBIC_L_NR</strain>
    </source>
</reference>
<feature type="compositionally biased region" description="Acidic residues" evidence="1">
    <location>
        <begin position="29"/>
        <end position="51"/>
    </location>
</feature>
<feature type="compositionally biased region" description="Basic and acidic residues" evidence="1">
    <location>
        <begin position="52"/>
        <end position="61"/>
    </location>
</feature>
<evidence type="ECO:0000313" key="3">
    <source>
        <dbReference type="EMBL" id="KAJ8931219.1"/>
    </source>
</evidence>
<protein>
    <recommendedName>
        <fullName evidence="2">PiggyBac transposable element-derived protein domain-containing protein</fullName>
    </recommendedName>
</protein>
<evidence type="ECO:0000259" key="2">
    <source>
        <dbReference type="Pfam" id="PF13843"/>
    </source>
</evidence>
<evidence type="ECO:0000256" key="1">
    <source>
        <dbReference type="SAM" id="MobiDB-lite"/>
    </source>
</evidence>
<gene>
    <name evidence="3" type="ORF">NQ314_015916</name>
</gene>
<dbReference type="PANTHER" id="PTHR46599">
    <property type="entry name" value="PIGGYBAC TRANSPOSABLE ELEMENT-DERIVED PROTEIN 4"/>
    <property type="match status" value="1"/>
</dbReference>
<evidence type="ECO:0000313" key="4">
    <source>
        <dbReference type="Proteomes" id="UP001162156"/>
    </source>
</evidence>
<dbReference type="Pfam" id="PF13843">
    <property type="entry name" value="DDE_Tnp_1_7"/>
    <property type="match status" value="1"/>
</dbReference>
<dbReference type="AlphaFoldDB" id="A0AAV8WXL1"/>
<dbReference type="Proteomes" id="UP001162156">
    <property type="component" value="Unassembled WGS sequence"/>
</dbReference>
<accession>A0AAV8WXL1</accession>
<comment type="caution">
    <text evidence="3">The sequence shown here is derived from an EMBL/GenBank/DDBJ whole genome shotgun (WGS) entry which is preliminary data.</text>
</comment>
<sequence length="224" mass="25881">MSKRDKKILSHKELQDLASRLYEDSDIDELNVCDDEDGDPNFLLENEEEKGEEPTRERNKVEGSNQKEYVAKSGRVWSCKYQGPSRRPLRNIVTTKPGPTIYTNPANEIVEVFNLFLTTDMKEKNCKYTNGEAICIYKIYKAHANQQRTWNNVDIVELDAFIGVLICARALRCRKENVKDMWSTDESIHSSIAEDESKKPHFILHYNATKGAVDIADKLIREYM</sequence>
<dbReference type="PANTHER" id="PTHR46599:SF3">
    <property type="entry name" value="PIGGYBAC TRANSPOSABLE ELEMENT-DERIVED PROTEIN 4"/>
    <property type="match status" value="1"/>
</dbReference>